<keyword evidence="3" id="KW-0285">Flavoprotein</keyword>
<evidence type="ECO:0000256" key="5">
    <source>
        <dbReference type="ARBA" id="ARBA00022827"/>
    </source>
</evidence>
<keyword evidence="5 6" id="KW-0274">FAD</keyword>
<dbReference type="Gene3D" id="3.50.50.60">
    <property type="entry name" value="FAD/NAD(P)-binding domain"/>
    <property type="match status" value="1"/>
</dbReference>
<comment type="cofactor">
    <cofactor evidence="1 6">
        <name>FAD</name>
        <dbReference type="ChEBI" id="CHEBI:57692"/>
    </cofactor>
</comment>
<accession>G7IC16</accession>
<dbReference type="GO" id="GO:0050660">
    <property type="term" value="F:flavin adenine dinucleotide binding"/>
    <property type="evidence" value="ECO:0007669"/>
    <property type="project" value="InterPro"/>
</dbReference>
<dbReference type="eggNOG" id="KOG1238">
    <property type="taxonomic scope" value="Eukaryota"/>
</dbReference>
<dbReference type="GO" id="GO:0016614">
    <property type="term" value="F:oxidoreductase activity, acting on CH-OH group of donors"/>
    <property type="evidence" value="ECO:0007669"/>
    <property type="project" value="InterPro"/>
</dbReference>
<dbReference type="SUPFAM" id="SSF54373">
    <property type="entry name" value="FAD-linked reductases, C-terminal domain"/>
    <property type="match status" value="1"/>
</dbReference>
<feature type="binding site" evidence="6">
    <location>
        <begin position="70"/>
        <end position="71"/>
    </location>
    <ligand>
        <name>FAD</name>
        <dbReference type="ChEBI" id="CHEBI:57692"/>
    </ligand>
</feature>
<dbReference type="Gene3D" id="3.30.560.10">
    <property type="entry name" value="Glucose Oxidase, domain 3"/>
    <property type="match status" value="1"/>
</dbReference>
<reference evidence="8 10" key="1">
    <citation type="journal article" date="2011" name="Nature">
        <title>The Medicago genome provides insight into the evolution of rhizobial symbioses.</title>
        <authorList>
            <person name="Young N.D."/>
            <person name="Debelle F."/>
            <person name="Oldroyd G.E."/>
            <person name="Geurts R."/>
            <person name="Cannon S.B."/>
            <person name="Udvardi M.K."/>
            <person name="Benedito V.A."/>
            <person name="Mayer K.F."/>
            <person name="Gouzy J."/>
            <person name="Schoof H."/>
            <person name="Van de Peer Y."/>
            <person name="Proost S."/>
            <person name="Cook D.R."/>
            <person name="Meyers B.C."/>
            <person name="Spannagl M."/>
            <person name="Cheung F."/>
            <person name="De Mita S."/>
            <person name="Krishnakumar V."/>
            <person name="Gundlach H."/>
            <person name="Zhou S."/>
            <person name="Mudge J."/>
            <person name="Bharti A.K."/>
            <person name="Murray J.D."/>
            <person name="Naoumkina M.A."/>
            <person name="Rosen B."/>
            <person name="Silverstein K.A."/>
            <person name="Tang H."/>
            <person name="Rombauts S."/>
            <person name="Zhao P.X."/>
            <person name="Zhou P."/>
            <person name="Barbe V."/>
            <person name="Bardou P."/>
            <person name="Bechner M."/>
            <person name="Bellec A."/>
            <person name="Berger A."/>
            <person name="Berges H."/>
            <person name="Bidwell S."/>
            <person name="Bisseling T."/>
            <person name="Choisne N."/>
            <person name="Couloux A."/>
            <person name="Denny R."/>
            <person name="Deshpande S."/>
            <person name="Dai X."/>
            <person name="Doyle J.J."/>
            <person name="Dudez A.M."/>
            <person name="Farmer A.D."/>
            <person name="Fouteau S."/>
            <person name="Franken C."/>
            <person name="Gibelin C."/>
            <person name="Gish J."/>
            <person name="Goldstein S."/>
            <person name="Gonzalez A.J."/>
            <person name="Green P.J."/>
            <person name="Hallab A."/>
            <person name="Hartog M."/>
            <person name="Hua A."/>
            <person name="Humphray S.J."/>
            <person name="Jeong D.H."/>
            <person name="Jing Y."/>
            <person name="Jocker A."/>
            <person name="Kenton S.M."/>
            <person name="Kim D.J."/>
            <person name="Klee K."/>
            <person name="Lai H."/>
            <person name="Lang C."/>
            <person name="Lin S."/>
            <person name="Macmil S.L."/>
            <person name="Magdelenat G."/>
            <person name="Matthews L."/>
            <person name="McCorrison J."/>
            <person name="Monaghan E.L."/>
            <person name="Mun J.H."/>
            <person name="Najar F.Z."/>
            <person name="Nicholson C."/>
            <person name="Noirot C."/>
            <person name="O'Bleness M."/>
            <person name="Paule C.R."/>
            <person name="Poulain J."/>
            <person name="Prion F."/>
            <person name="Qin B."/>
            <person name="Qu C."/>
            <person name="Retzel E.F."/>
            <person name="Riddle C."/>
            <person name="Sallet E."/>
            <person name="Samain S."/>
            <person name="Samson N."/>
            <person name="Sanders I."/>
            <person name="Saurat O."/>
            <person name="Scarpelli C."/>
            <person name="Schiex T."/>
            <person name="Segurens B."/>
            <person name="Severin A.J."/>
            <person name="Sherrier D.J."/>
            <person name="Shi R."/>
            <person name="Sims S."/>
            <person name="Singer S.R."/>
            <person name="Sinharoy S."/>
            <person name="Sterck L."/>
            <person name="Viollet A."/>
            <person name="Wang B.B."/>
            <person name="Wang K."/>
            <person name="Wang M."/>
            <person name="Wang X."/>
            <person name="Warfsmann J."/>
            <person name="Weissenbach J."/>
            <person name="White D.D."/>
            <person name="White J.D."/>
            <person name="Wiley G.B."/>
            <person name="Wincker P."/>
            <person name="Xing Y."/>
            <person name="Yang L."/>
            <person name="Yao Z."/>
            <person name="Ying F."/>
            <person name="Zhai J."/>
            <person name="Zhou L."/>
            <person name="Zuber A."/>
            <person name="Denarie J."/>
            <person name="Dixon R.A."/>
            <person name="May G.D."/>
            <person name="Schwartz D.C."/>
            <person name="Rogers J."/>
            <person name="Quetier F."/>
            <person name="Town C.D."/>
            <person name="Roe B.A."/>
        </authorList>
    </citation>
    <scope>NUCLEOTIDE SEQUENCE [LARGE SCALE GENOMIC DNA]</scope>
    <source>
        <strain evidence="8">A17</strain>
        <strain evidence="9 10">cv. Jemalong A17</strain>
    </source>
</reference>
<evidence type="ECO:0000313" key="9">
    <source>
        <dbReference type="EnsemblPlants" id="AES62585"/>
    </source>
</evidence>
<evidence type="ECO:0000256" key="1">
    <source>
        <dbReference type="ARBA" id="ARBA00001974"/>
    </source>
</evidence>
<gene>
    <name evidence="8" type="ordered locus">MTR_1g101760</name>
</gene>
<evidence type="ECO:0000256" key="3">
    <source>
        <dbReference type="ARBA" id="ARBA00022630"/>
    </source>
</evidence>
<reference evidence="9" key="3">
    <citation type="submission" date="2015-04" db="UniProtKB">
        <authorList>
            <consortium name="EnsemblPlants"/>
        </authorList>
    </citation>
    <scope>IDENTIFICATION</scope>
    <source>
        <strain evidence="9">cv. Jemalong A17</strain>
    </source>
</reference>
<reference evidence="8 10" key="2">
    <citation type="journal article" date="2014" name="BMC Genomics">
        <title>An improved genome release (version Mt4.0) for the model legume Medicago truncatula.</title>
        <authorList>
            <person name="Tang H."/>
            <person name="Krishnakumar V."/>
            <person name="Bidwell S."/>
            <person name="Rosen B."/>
            <person name="Chan A."/>
            <person name="Zhou S."/>
            <person name="Gentzbittel L."/>
            <person name="Childs K.L."/>
            <person name="Yandell M."/>
            <person name="Gundlach H."/>
            <person name="Mayer K.F."/>
            <person name="Schwartz D.C."/>
            <person name="Town C.D."/>
        </authorList>
    </citation>
    <scope>GENOME REANNOTATION</scope>
    <source>
        <strain evidence="9 10">cv. Jemalong A17</strain>
    </source>
</reference>
<dbReference type="PANTHER" id="PTHR45968">
    <property type="entry name" value="OSJNBA0019K04.7 PROTEIN"/>
    <property type="match status" value="1"/>
</dbReference>
<dbReference type="InterPro" id="IPR036188">
    <property type="entry name" value="FAD/NAD-bd_sf"/>
</dbReference>
<dbReference type="OMA" id="DYSECVM"/>
<keyword evidence="4" id="KW-0732">Signal</keyword>
<dbReference type="EMBL" id="CM001217">
    <property type="protein sequence ID" value="AES62585.1"/>
    <property type="molecule type" value="Genomic_DNA"/>
</dbReference>
<dbReference type="PROSITE" id="PS00624">
    <property type="entry name" value="GMC_OXRED_2"/>
    <property type="match status" value="1"/>
</dbReference>
<evidence type="ECO:0000313" key="10">
    <source>
        <dbReference type="Proteomes" id="UP000002051"/>
    </source>
</evidence>
<evidence type="ECO:0000259" key="7">
    <source>
        <dbReference type="PROSITE" id="PS00624"/>
    </source>
</evidence>
<evidence type="ECO:0000256" key="2">
    <source>
        <dbReference type="ARBA" id="ARBA00010790"/>
    </source>
</evidence>
<name>G7IC16_MEDTR</name>
<dbReference type="PIRSF" id="PIRSF000137">
    <property type="entry name" value="Alcohol_oxidase"/>
    <property type="match status" value="1"/>
</dbReference>
<feature type="domain" description="Glucose-methanol-choline oxidoreductase N-terminal" evidence="7">
    <location>
        <begin position="231"/>
        <end position="245"/>
    </location>
</feature>
<proteinExistence type="inferred from homology"/>
<dbReference type="SUPFAM" id="SSF51905">
    <property type="entry name" value="FAD/NAD(P)-binding domain"/>
    <property type="match status" value="1"/>
</dbReference>
<dbReference type="EnsemblPlants" id="AES62585">
    <property type="protein sequence ID" value="AES62585"/>
    <property type="gene ID" value="MTR_1g101760"/>
</dbReference>
<dbReference type="InterPro" id="IPR012132">
    <property type="entry name" value="GMC_OxRdtase"/>
</dbReference>
<dbReference type="HOGENOM" id="CLU_026750_0_0_1"/>
<dbReference type="PANTHER" id="PTHR45968:SF31">
    <property type="entry name" value="GLUCOSE-METHANOL-CHOLINE (GMC) OXIDOREDUCTASE FAMILY PROTEIN"/>
    <property type="match status" value="1"/>
</dbReference>
<dbReference type="InterPro" id="IPR007867">
    <property type="entry name" value="GMC_OxRtase_C"/>
</dbReference>
<dbReference type="PaxDb" id="3880-AES62585"/>
<evidence type="ECO:0000313" key="8">
    <source>
        <dbReference type="EMBL" id="AES62585.1"/>
    </source>
</evidence>
<organism evidence="8 10">
    <name type="scientific">Medicago truncatula</name>
    <name type="common">Barrel medic</name>
    <name type="synonym">Medicago tribuloides</name>
    <dbReference type="NCBI Taxonomy" id="3880"/>
    <lineage>
        <taxon>Eukaryota</taxon>
        <taxon>Viridiplantae</taxon>
        <taxon>Streptophyta</taxon>
        <taxon>Embryophyta</taxon>
        <taxon>Tracheophyta</taxon>
        <taxon>Spermatophyta</taxon>
        <taxon>Magnoliopsida</taxon>
        <taxon>eudicotyledons</taxon>
        <taxon>Gunneridae</taxon>
        <taxon>Pentapetalae</taxon>
        <taxon>rosids</taxon>
        <taxon>fabids</taxon>
        <taxon>Fabales</taxon>
        <taxon>Fabaceae</taxon>
        <taxon>Papilionoideae</taxon>
        <taxon>50 kb inversion clade</taxon>
        <taxon>NPAAA clade</taxon>
        <taxon>Hologalegina</taxon>
        <taxon>IRL clade</taxon>
        <taxon>Trifolieae</taxon>
        <taxon>Medicago</taxon>
    </lineage>
</organism>
<feature type="binding site" evidence="6">
    <location>
        <position position="200"/>
    </location>
    <ligand>
        <name>FAD</name>
        <dbReference type="ChEBI" id="CHEBI:57692"/>
    </ligand>
</feature>
<dbReference type="Pfam" id="PF05199">
    <property type="entry name" value="GMC_oxred_C"/>
    <property type="match status" value="1"/>
</dbReference>
<protein>
    <submittedName>
        <fullName evidence="8">Glucose-methanol-choline (GMC) oxidoreductase family protein</fullName>
    </submittedName>
</protein>
<sequence length="463" mass="50944">MAWLLAQFISTFLAGTLFFNVLSYSYRAPKHTFIKEATFAPPILTYDYIVIGGGTCGCPLAATLSLLVLERGGSPYTNPEQINIHNFVNSLADTSPSSFSQQFISTDGVLNSRARVLGGGSVLNAGFYSRASYSYIRDSAVRDGLPEAGVLPYNGFAFDHLYGTKVGGTIFDKEGYRHTAADLLEYADPKKISVYLHATVQKILFKYNKKKGRPQQHISSKVKNEIIVSAGAIGSPQLLMPSGIGPANHLKEHGIQVVLDQPLVGQGMADNPMNILVVPSPLPVEVSLVETVGVTKCGSFIETVSGLSFGHSWADRLRGIFDCVKPGQHSIRSFSITRLIFLDVRIRGPQQWVSDHSPRFTPEAMEIFADTIRSLANPILKGGVMLEKILGPKSTGHLELLTTNPNDNPSVTFNYFKDPEDLRMYVESMKTIIDVINSKAFSRFRYHNMPIQALIDMMLLLPH</sequence>
<dbReference type="InterPro" id="IPR000172">
    <property type="entry name" value="GMC_OxRdtase_N"/>
</dbReference>
<feature type="binding site" evidence="6">
    <location>
        <position position="116"/>
    </location>
    <ligand>
        <name>FAD</name>
        <dbReference type="ChEBI" id="CHEBI:57692"/>
    </ligand>
</feature>
<evidence type="ECO:0000256" key="4">
    <source>
        <dbReference type="ARBA" id="ARBA00022729"/>
    </source>
</evidence>
<dbReference type="InterPro" id="IPR051871">
    <property type="entry name" value="GMC_Oxidoreductase-Related"/>
</dbReference>
<comment type="similarity">
    <text evidence="2">Belongs to the GMC oxidoreductase family.</text>
</comment>
<keyword evidence="10" id="KW-1185">Reference proteome</keyword>
<dbReference type="AlphaFoldDB" id="G7IC16"/>
<dbReference type="STRING" id="3880.G7IC16"/>
<dbReference type="Pfam" id="PF00732">
    <property type="entry name" value="GMC_oxred_N"/>
    <property type="match status" value="1"/>
</dbReference>
<evidence type="ECO:0000256" key="6">
    <source>
        <dbReference type="PIRSR" id="PIRSR000137-2"/>
    </source>
</evidence>
<dbReference type="Proteomes" id="UP000002051">
    <property type="component" value="Unassembled WGS sequence"/>
</dbReference>